<organism evidence="1 2">
    <name type="scientific">Pseudomonas songnenensis</name>
    <dbReference type="NCBI Taxonomy" id="1176259"/>
    <lineage>
        <taxon>Bacteria</taxon>
        <taxon>Pseudomonadati</taxon>
        <taxon>Pseudomonadota</taxon>
        <taxon>Gammaproteobacteria</taxon>
        <taxon>Pseudomonadales</taxon>
        <taxon>Pseudomonadaceae</taxon>
        <taxon>Pseudomonas</taxon>
    </lineage>
</organism>
<reference evidence="1 2" key="1">
    <citation type="submission" date="2018-10" db="EMBL/GenBank/DDBJ databases">
        <title>Pseudomonas songnenensis NEAU-ST5-5(T) genome.</title>
        <authorList>
            <person name="Pengp J."/>
            <person name="Liu Z.-P."/>
        </authorList>
    </citation>
    <scope>NUCLEOTIDE SEQUENCE [LARGE SCALE GENOMIC DNA]</scope>
    <source>
        <strain evidence="1 2">NEAU-ST5-5</strain>
    </source>
</reference>
<name>A0ABX9UNA9_9PSED</name>
<protein>
    <submittedName>
        <fullName evidence="1">Uncharacterized protein</fullName>
    </submittedName>
</protein>
<sequence>MTGPGIRLDRLRVGPAALKTGSECSFTAVNSASSPVFALHGSSSLDQPKARLKAGFVFSGVGWKTPKAFPPMGAGGNRVAVFHPTLLTVDVKNDIHPTNTASPSRFVDFTRQSMDYSALREALGSREDFL</sequence>
<evidence type="ECO:0000313" key="2">
    <source>
        <dbReference type="Proteomes" id="UP000279228"/>
    </source>
</evidence>
<keyword evidence="2" id="KW-1185">Reference proteome</keyword>
<comment type="caution">
    <text evidence="1">The sequence shown here is derived from an EMBL/GenBank/DDBJ whole genome shotgun (WGS) entry which is preliminary data.</text>
</comment>
<accession>A0ABX9UNA9</accession>
<evidence type="ECO:0000313" key="1">
    <source>
        <dbReference type="EMBL" id="RMH93698.1"/>
    </source>
</evidence>
<proteinExistence type="predicted"/>
<gene>
    <name evidence="1" type="ORF">EA798_20215</name>
</gene>
<dbReference type="EMBL" id="RFFN01000011">
    <property type="protein sequence ID" value="RMH93698.1"/>
    <property type="molecule type" value="Genomic_DNA"/>
</dbReference>
<dbReference type="Proteomes" id="UP000279228">
    <property type="component" value="Unassembled WGS sequence"/>
</dbReference>